<evidence type="ECO:0000259" key="3">
    <source>
        <dbReference type="PROSITE" id="PS50893"/>
    </source>
</evidence>
<proteinExistence type="predicted"/>
<dbReference type="SUPFAM" id="SSF52540">
    <property type="entry name" value="P-loop containing nucleoside triphosphate hydrolases"/>
    <property type="match status" value="2"/>
</dbReference>
<dbReference type="EMBL" id="JADIMP010000089">
    <property type="protein sequence ID" value="MBO8441862.1"/>
    <property type="molecule type" value="Genomic_DNA"/>
</dbReference>
<dbReference type="FunFam" id="3.40.50.300:FF:000011">
    <property type="entry name" value="Putative ABC transporter ATP-binding component"/>
    <property type="match status" value="1"/>
</dbReference>
<dbReference type="Gene3D" id="1.10.287.380">
    <property type="entry name" value="Valyl-tRNA synthetase, C-terminal domain"/>
    <property type="match status" value="1"/>
</dbReference>
<dbReference type="InterPro" id="IPR032781">
    <property type="entry name" value="ABC_tran_Xtn"/>
</dbReference>
<evidence type="ECO:0000256" key="1">
    <source>
        <dbReference type="ARBA" id="ARBA00022741"/>
    </source>
</evidence>
<dbReference type="AlphaFoldDB" id="A0A9D9E7A1"/>
<feature type="domain" description="ABC transporter" evidence="3">
    <location>
        <begin position="320"/>
        <end position="538"/>
    </location>
</feature>
<keyword evidence="1" id="KW-0547">Nucleotide-binding</keyword>
<dbReference type="Proteomes" id="UP000823614">
    <property type="component" value="Unassembled WGS sequence"/>
</dbReference>
<reference evidence="4" key="1">
    <citation type="submission" date="2020-10" db="EMBL/GenBank/DDBJ databases">
        <authorList>
            <person name="Gilroy R."/>
        </authorList>
    </citation>
    <scope>NUCLEOTIDE SEQUENCE</scope>
    <source>
        <strain evidence="4">C6-149</strain>
    </source>
</reference>
<dbReference type="InterPro" id="IPR003593">
    <property type="entry name" value="AAA+_ATPase"/>
</dbReference>
<keyword evidence="2 4" id="KW-0067">ATP-binding</keyword>
<dbReference type="GO" id="GO:0005524">
    <property type="term" value="F:ATP binding"/>
    <property type="evidence" value="ECO:0007669"/>
    <property type="project" value="UniProtKB-KW"/>
</dbReference>
<feature type="domain" description="ABC transporter" evidence="3">
    <location>
        <begin position="4"/>
        <end position="255"/>
    </location>
</feature>
<protein>
    <submittedName>
        <fullName evidence="4">ABC-F family ATP-binding cassette domain-containing protein</fullName>
    </submittedName>
</protein>
<dbReference type="Gene3D" id="3.40.50.300">
    <property type="entry name" value="P-loop containing nucleotide triphosphate hydrolases"/>
    <property type="match status" value="2"/>
</dbReference>
<dbReference type="PANTHER" id="PTHR42855:SF1">
    <property type="entry name" value="ABC TRANSPORTER DOMAIN-CONTAINING PROTEIN"/>
    <property type="match status" value="1"/>
</dbReference>
<dbReference type="PANTHER" id="PTHR42855">
    <property type="entry name" value="ABC TRANSPORTER ATP-BINDING SUBUNIT"/>
    <property type="match status" value="1"/>
</dbReference>
<dbReference type="InterPro" id="IPR017871">
    <property type="entry name" value="ABC_transporter-like_CS"/>
</dbReference>
<evidence type="ECO:0000313" key="4">
    <source>
        <dbReference type="EMBL" id="MBO8441862.1"/>
    </source>
</evidence>
<evidence type="ECO:0000313" key="5">
    <source>
        <dbReference type="Proteomes" id="UP000823614"/>
    </source>
</evidence>
<dbReference type="InterPro" id="IPR037118">
    <property type="entry name" value="Val-tRNA_synth_C_sf"/>
</dbReference>
<reference evidence="4" key="2">
    <citation type="journal article" date="2021" name="PeerJ">
        <title>Extensive microbial diversity within the chicken gut microbiome revealed by metagenomics and culture.</title>
        <authorList>
            <person name="Gilroy R."/>
            <person name="Ravi A."/>
            <person name="Getino M."/>
            <person name="Pursley I."/>
            <person name="Horton D.L."/>
            <person name="Alikhan N.F."/>
            <person name="Baker D."/>
            <person name="Gharbi K."/>
            <person name="Hall N."/>
            <person name="Watson M."/>
            <person name="Adriaenssens E.M."/>
            <person name="Foster-Nyarko E."/>
            <person name="Jarju S."/>
            <person name="Secka A."/>
            <person name="Antonio M."/>
            <person name="Oren A."/>
            <person name="Chaudhuri R.R."/>
            <person name="La Ragione R."/>
            <person name="Hildebrand F."/>
            <person name="Pallen M.J."/>
        </authorList>
    </citation>
    <scope>NUCLEOTIDE SEQUENCE</scope>
    <source>
        <strain evidence="4">C6-149</strain>
    </source>
</reference>
<dbReference type="CDD" id="cd03221">
    <property type="entry name" value="ABCF_EF-3"/>
    <property type="match status" value="2"/>
</dbReference>
<dbReference type="InterPro" id="IPR027417">
    <property type="entry name" value="P-loop_NTPase"/>
</dbReference>
<name>A0A9D9E7A1_9LACO</name>
<gene>
    <name evidence="4" type="ORF">IAA89_05480</name>
</gene>
<dbReference type="InterPro" id="IPR051309">
    <property type="entry name" value="ABCF_ATPase"/>
</dbReference>
<comment type="caution">
    <text evidence="4">The sequence shown here is derived from an EMBL/GenBank/DDBJ whole genome shotgun (WGS) entry which is preliminary data.</text>
</comment>
<evidence type="ECO:0000256" key="2">
    <source>
        <dbReference type="ARBA" id="ARBA00022840"/>
    </source>
</evidence>
<dbReference type="Pfam" id="PF00005">
    <property type="entry name" value="ABC_tran"/>
    <property type="match status" value="2"/>
</dbReference>
<sequence>MKTLKAKQLTRIYGEKELFKNISFLINEHDHIALIGTNGTGKTSLFNVIAGEVSPDSGSFEKPNDYRIGYLKQDPKFDENSTILEAILNSDEKIFQTIKRYETLLQEYSDKPNNKEIFERYLNVQNQMDQQNAWNIESRVKSILNKLKITNLTQKISELSGGQRKRVGLAQVLIQDFDLLLLDEPTNHLDFDSIKWLEEYLNDYQGALLVITHDRYFLDAITTHIFELSFGKLYQYKGNYESFLTQKSKREQKEVETDQKNLKLYKKELDWIKRSPKARSVKQQARVNRFHELEQNLNQAKHEENIEINLSQQRLGKKVLEIKNGYLNFDKTKILDNFNLLVQANDRIGITGINGSGKSTLLNVLANKQPLSNGQLIVGETVKLAYYTQKTEPIPDDKRVINYLNEVGTHITDKFGNVVSTTTLLEQFLFPKFMHGTLIRKLSGGEKRRLYLVKLLMKQPNVLLLDEPTNDLDINTLTVLQDYLNNFVGTVITVSHDRYFLDHVADKLLIFNGDAQIESYSGRLTNYLNKIESKSKNNNFSVNLKSKSQKITKNQKRKLTYAEKIEWDKIEDKINYLEDEKQKIIHQMNQENDYLKLGELQNQLDKLNDDLDKVTKRWDYLSQFVEE</sequence>
<dbReference type="InterPro" id="IPR003439">
    <property type="entry name" value="ABC_transporter-like_ATP-bd"/>
</dbReference>
<accession>A0A9D9E7A1</accession>
<dbReference type="Pfam" id="PF12848">
    <property type="entry name" value="ABC_tran_Xtn"/>
    <property type="match status" value="1"/>
</dbReference>
<dbReference type="SMART" id="SM00382">
    <property type="entry name" value="AAA"/>
    <property type="match status" value="2"/>
</dbReference>
<dbReference type="Pfam" id="PF16326">
    <property type="entry name" value="ABC_tran_CTD"/>
    <property type="match status" value="1"/>
</dbReference>
<organism evidence="4 5">
    <name type="scientific">Candidatus Gallilactobacillus intestinavium</name>
    <dbReference type="NCBI Taxonomy" id="2840838"/>
    <lineage>
        <taxon>Bacteria</taxon>
        <taxon>Bacillati</taxon>
        <taxon>Bacillota</taxon>
        <taxon>Bacilli</taxon>
        <taxon>Lactobacillales</taxon>
        <taxon>Lactobacillaceae</taxon>
        <taxon>Lactobacillaceae incertae sedis</taxon>
        <taxon>Candidatus Gallilactobacillus</taxon>
    </lineage>
</organism>
<dbReference type="PROSITE" id="PS00211">
    <property type="entry name" value="ABC_TRANSPORTER_1"/>
    <property type="match status" value="1"/>
</dbReference>
<dbReference type="GO" id="GO:0003677">
    <property type="term" value="F:DNA binding"/>
    <property type="evidence" value="ECO:0007669"/>
    <property type="project" value="InterPro"/>
</dbReference>
<dbReference type="InterPro" id="IPR032524">
    <property type="entry name" value="ABC_tran_C"/>
</dbReference>
<dbReference type="PROSITE" id="PS50893">
    <property type="entry name" value="ABC_TRANSPORTER_2"/>
    <property type="match status" value="2"/>
</dbReference>
<dbReference type="GO" id="GO:0016887">
    <property type="term" value="F:ATP hydrolysis activity"/>
    <property type="evidence" value="ECO:0007669"/>
    <property type="project" value="InterPro"/>
</dbReference>